<evidence type="ECO:0000259" key="4">
    <source>
        <dbReference type="PROSITE" id="PS50192"/>
    </source>
</evidence>
<dbReference type="PROSITE" id="PS50192">
    <property type="entry name" value="T_SNARE"/>
    <property type="match status" value="1"/>
</dbReference>
<dbReference type="PANTHER" id="PTHR19957">
    <property type="entry name" value="SYNTAXIN"/>
    <property type="match status" value="1"/>
</dbReference>
<evidence type="ECO:0000313" key="6">
    <source>
        <dbReference type="Proteomes" id="UP000799302"/>
    </source>
</evidence>
<dbReference type="InterPro" id="IPR006011">
    <property type="entry name" value="Syntaxin_N"/>
</dbReference>
<dbReference type="Pfam" id="PF05739">
    <property type="entry name" value="SNARE"/>
    <property type="match status" value="1"/>
</dbReference>
<dbReference type="SMART" id="SM00397">
    <property type="entry name" value="t_SNARE"/>
    <property type="match status" value="1"/>
</dbReference>
<dbReference type="InterPro" id="IPR010989">
    <property type="entry name" value="SNARE"/>
</dbReference>
<protein>
    <submittedName>
        <fullName evidence="5">t-SNARE</fullName>
    </submittedName>
</protein>
<keyword evidence="2" id="KW-0175">Coiled coil</keyword>
<feature type="domain" description="T-SNARE coiled-coil homology" evidence="4">
    <location>
        <begin position="202"/>
        <end position="264"/>
    </location>
</feature>
<dbReference type="InterPro" id="IPR045242">
    <property type="entry name" value="Syntaxin"/>
</dbReference>
<reference evidence="5" key="1">
    <citation type="journal article" date="2020" name="Stud. Mycol.">
        <title>101 Dothideomycetes genomes: a test case for predicting lifestyles and emergence of pathogens.</title>
        <authorList>
            <person name="Haridas S."/>
            <person name="Albert R."/>
            <person name="Binder M."/>
            <person name="Bloem J."/>
            <person name="Labutti K."/>
            <person name="Salamov A."/>
            <person name="Andreopoulos B."/>
            <person name="Baker S."/>
            <person name="Barry K."/>
            <person name="Bills G."/>
            <person name="Bluhm B."/>
            <person name="Cannon C."/>
            <person name="Castanera R."/>
            <person name="Culley D."/>
            <person name="Daum C."/>
            <person name="Ezra D."/>
            <person name="Gonzalez J."/>
            <person name="Henrissat B."/>
            <person name="Kuo A."/>
            <person name="Liang C."/>
            <person name="Lipzen A."/>
            <person name="Lutzoni F."/>
            <person name="Magnuson J."/>
            <person name="Mondo S."/>
            <person name="Nolan M."/>
            <person name="Ohm R."/>
            <person name="Pangilinan J."/>
            <person name="Park H.-J."/>
            <person name="Ramirez L."/>
            <person name="Alfaro M."/>
            <person name="Sun H."/>
            <person name="Tritt A."/>
            <person name="Yoshinaga Y."/>
            <person name="Zwiers L.-H."/>
            <person name="Turgeon B."/>
            <person name="Goodwin S."/>
            <person name="Spatafora J."/>
            <person name="Crous P."/>
            <person name="Grigoriev I."/>
        </authorList>
    </citation>
    <scope>NUCLEOTIDE SEQUENCE</scope>
    <source>
        <strain evidence="5">CBS 115976</strain>
    </source>
</reference>
<sequence>MSQQYGGGNSYQESQYGSGGMYGGNYERYTGSEMEMQPPAYGYGGPQASGGNDMLEQCTLIDSSIGELDSRLSTFKALQSRILSDRASITELDGASSELMSSYRSLAQRMKKIKSNPESGSPRNAPQVGRVDRRLKTAMTDFQRLESDFRAQMRDQQARQYRIVNPNATEQEVQQAVEDPNAQIFQQALMNSDRRGQSQSALNAVRARNAAIQNIERQMIELAELFQDLDNIVMQQGEQVAQIEEKAVEVQDNIYQANTQLETGIKSARAARKKKWICLGICVFLLIAIAIVIAVVVVMRNPPGGKGPSASTPTPTA</sequence>
<evidence type="ECO:0000313" key="5">
    <source>
        <dbReference type="EMBL" id="KAF2666728.1"/>
    </source>
</evidence>
<dbReference type="Gene3D" id="1.20.58.70">
    <property type="match status" value="1"/>
</dbReference>
<dbReference type="InterPro" id="IPR000727">
    <property type="entry name" value="T_SNARE_dom"/>
</dbReference>
<dbReference type="GO" id="GO:0000149">
    <property type="term" value="F:SNARE binding"/>
    <property type="evidence" value="ECO:0007669"/>
    <property type="project" value="TreeGrafter"/>
</dbReference>
<name>A0A6A6U6J8_9PEZI</name>
<dbReference type="GO" id="GO:0006906">
    <property type="term" value="P:vesicle fusion"/>
    <property type="evidence" value="ECO:0007669"/>
    <property type="project" value="TreeGrafter"/>
</dbReference>
<keyword evidence="3" id="KW-1133">Transmembrane helix</keyword>
<organism evidence="5 6">
    <name type="scientific">Microthyrium microscopicum</name>
    <dbReference type="NCBI Taxonomy" id="703497"/>
    <lineage>
        <taxon>Eukaryota</taxon>
        <taxon>Fungi</taxon>
        <taxon>Dikarya</taxon>
        <taxon>Ascomycota</taxon>
        <taxon>Pezizomycotina</taxon>
        <taxon>Dothideomycetes</taxon>
        <taxon>Dothideomycetes incertae sedis</taxon>
        <taxon>Microthyriales</taxon>
        <taxon>Microthyriaceae</taxon>
        <taxon>Microthyrium</taxon>
    </lineage>
</organism>
<dbReference type="GO" id="GO:0012505">
    <property type="term" value="C:endomembrane system"/>
    <property type="evidence" value="ECO:0007669"/>
    <property type="project" value="TreeGrafter"/>
</dbReference>
<comment type="similarity">
    <text evidence="1">Belongs to the syntaxin family.</text>
</comment>
<evidence type="ECO:0000256" key="1">
    <source>
        <dbReference type="ARBA" id="ARBA00009063"/>
    </source>
</evidence>
<dbReference type="GO" id="GO:0048278">
    <property type="term" value="P:vesicle docking"/>
    <property type="evidence" value="ECO:0007669"/>
    <property type="project" value="TreeGrafter"/>
</dbReference>
<dbReference type="OrthoDB" id="10255013at2759"/>
<dbReference type="GO" id="GO:0031201">
    <property type="term" value="C:SNARE complex"/>
    <property type="evidence" value="ECO:0007669"/>
    <property type="project" value="TreeGrafter"/>
</dbReference>
<evidence type="ECO:0000256" key="3">
    <source>
        <dbReference type="SAM" id="Phobius"/>
    </source>
</evidence>
<feature type="coiled-coil region" evidence="2">
    <location>
        <begin position="212"/>
        <end position="260"/>
    </location>
</feature>
<dbReference type="Proteomes" id="UP000799302">
    <property type="component" value="Unassembled WGS sequence"/>
</dbReference>
<dbReference type="GO" id="GO:0006887">
    <property type="term" value="P:exocytosis"/>
    <property type="evidence" value="ECO:0007669"/>
    <property type="project" value="TreeGrafter"/>
</dbReference>
<keyword evidence="6" id="KW-1185">Reference proteome</keyword>
<dbReference type="AlphaFoldDB" id="A0A6A6U6J8"/>
<dbReference type="GO" id="GO:0006886">
    <property type="term" value="P:intracellular protein transport"/>
    <property type="evidence" value="ECO:0007669"/>
    <property type="project" value="TreeGrafter"/>
</dbReference>
<dbReference type="SUPFAM" id="SSF47661">
    <property type="entry name" value="t-snare proteins"/>
    <property type="match status" value="1"/>
</dbReference>
<proteinExistence type="inferred from homology"/>
<dbReference type="GO" id="GO:0005886">
    <property type="term" value="C:plasma membrane"/>
    <property type="evidence" value="ECO:0007669"/>
    <property type="project" value="TreeGrafter"/>
</dbReference>
<dbReference type="Pfam" id="PF00804">
    <property type="entry name" value="Syntaxin"/>
    <property type="match status" value="1"/>
</dbReference>
<dbReference type="GO" id="GO:0005484">
    <property type="term" value="F:SNAP receptor activity"/>
    <property type="evidence" value="ECO:0007669"/>
    <property type="project" value="TreeGrafter"/>
</dbReference>
<dbReference type="PANTHER" id="PTHR19957:SF380">
    <property type="entry name" value="SYNTAXIN FAMILY PROTEIN"/>
    <property type="match status" value="1"/>
</dbReference>
<feature type="transmembrane region" description="Helical" evidence="3">
    <location>
        <begin position="276"/>
        <end position="299"/>
    </location>
</feature>
<keyword evidence="3" id="KW-0812">Transmembrane</keyword>
<evidence type="ECO:0000256" key="2">
    <source>
        <dbReference type="SAM" id="Coils"/>
    </source>
</evidence>
<accession>A0A6A6U6J8</accession>
<dbReference type="CDD" id="cd15849">
    <property type="entry name" value="SNARE_Sso1"/>
    <property type="match status" value="1"/>
</dbReference>
<dbReference type="EMBL" id="MU004238">
    <property type="protein sequence ID" value="KAF2666728.1"/>
    <property type="molecule type" value="Genomic_DNA"/>
</dbReference>
<gene>
    <name evidence="5" type="ORF">BT63DRAFT_457684</name>
</gene>
<keyword evidence="3" id="KW-0472">Membrane</keyword>